<accession>A0A0V0QVT0</accession>
<sequence>MDLNENVLIDNFTANSCYSQIQGAGIYALYLYDLKIINSFFVQNEIENNGAGIAVIASFYIQIINNQFIENIAYLGAGLNIFISEYITIKNNLFYKNFALQVGGGMTQELCYDTQIINNKFQYNYSKNEGGAIGSLANYNYTVENCIFIDNQSIEGGSISIIDYSTEEITQYIFFKDLHFENNYAFEKGGAIEIKGGAIFIQFTMKTLILNSLAEQNYVNQNGGLICIQDSQQLILQSNTILNNTAFYGGAIYMFQLDNFTMDQTQIQNNQALVQGGGGGIFIEAQDKDVKLIFENLEFDGNKALSGTSLCILSNNKDQIDIKQFQNVTIQNDHGYLGLIRYLGPNQNLKNKLIIEEKNNKLIYYPENRTDESIYNCVKCYENTVCPGQYQKNYPQKGYWRENQDTYEYIQCKNDQSQCLGNDTCAEGYTGVLCDQQISCNIYAYVLK</sequence>
<keyword evidence="2" id="KW-1185">Reference proteome</keyword>
<name>A0A0V0QVT0_PSEPJ</name>
<proteinExistence type="predicted"/>
<dbReference type="PANTHER" id="PTHR11319:SF35">
    <property type="entry name" value="OUTER MEMBRANE PROTEIN PMPC-RELATED"/>
    <property type="match status" value="1"/>
</dbReference>
<keyword evidence="1" id="KW-0456">Lyase</keyword>
<dbReference type="AlphaFoldDB" id="A0A0V0QVT0"/>
<dbReference type="OrthoDB" id="2145805at2759"/>
<evidence type="ECO:0000313" key="2">
    <source>
        <dbReference type="Proteomes" id="UP000054937"/>
    </source>
</evidence>
<protein>
    <submittedName>
        <fullName evidence="1">Pectin lyase fold/virulence factor</fullName>
    </submittedName>
</protein>
<dbReference type="GO" id="GO:0016829">
    <property type="term" value="F:lyase activity"/>
    <property type="evidence" value="ECO:0007669"/>
    <property type="project" value="UniProtKB-KW"/>
</dbReference>
<reference evidence="1 2" key="1">
    <citation type="journal article" date="2015" name="Sci. Rep.">
        <title>Genome of the facultative scuticociliatosis pathogen Pseudocohnilembus persalinus provides insight into its virulence through horizontal gene transfer.</title>
        <authorList>
            <person name="Xiong J."/>
            <person name="Wang G."/>
            <person name="Cheng J."/>
            <person name="Tian M."/>
            <person name="Pan X."/>
            <person name="Warren A."/>
            <person name="Jiang C."/>
            <person name="Yuan D."/>
            <person name="Miao W."/>
        </authorList>
    </citation>
    <scope>NUCLEOTIDE SEQUENCE [LARGE SCALE GENOMIC DNA]</scope>
    <source>
        <strain evidence="1">36N120E</strain>
    </source>
</reference>
<dbReference type="Proteomes" id="UP000054937">
    <property type="component" value="Unassembled WGS sequence"/>
</dbReference>
<comment type="caution">
    <text evidence="1">The sequence shown here is derived from an EMBL/GenBank/DDBJ whole genome shotgun (WGS) entry which is preliminary data.</text>
</comment>
<organism evidence="1 2">
    <name type="scientific">Pseudocohnilembus persalinus</name>
    <name type="common">Ciliate</name>
    <dbReference type="NCBI Taxonomy" id="266149"/>
    <lineage>
        <taxon>Eukaryota</taxon>
        <taxon>Sar</taxon>
        <taxon>Alveolata</taxon>
        <taxon>Ciliophora</taxon>
        <taxon>Intramacronucleata</taxon>
        <taxon>Oligohymenophorea</taxon>
        <taxon>Scuticociliatia</taxon>
        <taxon>Philasterida</taxon>
        <taxon>Pseudocohnilembidae</taxon>
        <taxon>Pseudocohnilembus</taxon>
    </lineage>
</organism>
<gene>
    <name evidence="1" type="ORF">PPERSA_09724</name>
</gene>
<dbReference type="PANTHER" id="PTHR11319">
    <property type="entry name" value="G PROTEIN-COUPLED RECEPTOR-RELATED"/>
    <property type="match status" value="1"/>
</dbReference>
<dbReference type="EMBL" id="LDAU01000101">
    <property type="protein sequence ID" value="KRX06112.1"/>
    <property type="molecule type" value="Genomic_DNA"/>
</dbReference>
<dbReference type="SUPFAM" id="SSF51126">
    <property type="entry name" value="Pectin lyase-like"/>
    <property type="match status" value="2"/>
</dbReference>
<dbReference type="SMART" id="SM00710">
    <property type="entry name" value="PbH1"/>
    <property type="match status" value="7"/>
</dbReference>
<dbReference type="InParanoid" id="A0A0V0QVT0"/>
<dbReference type="InterPro" id="IPR006626">
    <property type="entry name" value="PbH1"/>
</dbReference>
<evidence type="ECO:0000313" key="1">
    <source>
        <dbReference type="EMBL" id="KRX06112.1"/>
    </source>
</evidence>
<dbReference type="InterPro" id="IPR011050">
    <property type="entry name" value="Pectin_lyase_fold/virulence"/>
</dbReference>